<dbReference type="EMBL" id="FUYF01000003">
    <property type="protein sequence ID" value="SKA77846.1"/>
    <property type="molecule type" value="Genomic_DNA"/>
</dbReference>
<protein>
    <submittedName>
        <fullName evidence="1">Uncharacterized protein</fullName>
    </submittedName>
</protein>
<dbReference type="RefSeq" id="WP_078783713.1">
    <property type="nucleotide sequence ID" value="NZ_FUYF01000003.1"/>
</dbReference>
<dbReference type="Proteomes" id="UP000190286">
    <property type="component" value="Unassembled WGS sequence"/>
</dbReference>
<dbReference type="STRING" id="745368.SAMN02745178_00712"/>
<accession>A0A1T4WKG3</accession>
<keyword evidence="2" id="KW-1185">Reference proteome</keyword>
<dbReference type="AlphaFoldDB" id="A0A1T4WKG3"/>
<evidence type="ECO:0000313" key="2">
    <source>
        <dbReference type="Proteomes" id="UP000190286"/>
    </source>
</evidence>
<proteinExistence type="predicted"/>
<dbReference type="GeneID" id="93337199"/>
<evidence type="ECO:0000313" key="1">
    <source>
        <dbReference type="EMBL" id="SKA77846.1"/>
    </source>
</evidence>
<organism evidence="1 2">
    <name type="scientific">Gemmiger formicilis</name>
    <dbReference type="NCBI Taxonomy" id="745368"/>
    <lineage>
        <taxon>Bacteria</taxon>
        <taxon>Bacillati</taxon>
        <taxon>Bacillota</taxon>
        <taxon>Clostridia</taxon>
        <taxon>Eubacteriales</taxon>
        <taxon>Gemmiger</taxon>
    </lineage>
</organism>
<sequence>MNYAKSYIDNFREYAAAVAAEKEARAALEAEYNARSITKATFDAKLAAILETAPKEAEFRKKADKIVADFDAAYSAWIAPDGSKVDEADLKVLNPVFITSAADLQHIADRHRKNPTMCKPIRKYAAEKGFNIRILDVDAPLRAMNTLKMFAQKALSDVNGYSAACLANDKFCQKFIDMMDVLDGKELLTDTIEE</sequence>
<gene>
    <name evidence="1" type="ORF">SAMN02745178_00712</name>
</gene>
<reference evidence="1 2" key="1">
    <citation type="submission" date="2017-02" db="EMBL/GenBank/DDBJ databases">
        <authorList>
            <person name="Peterson S.W."/>
        </authorList>
    </citation>
    <scope>NUCLEOTIDE SEQUENCE [LARGE SCALE GENOMIC DNA]</scope>
    <source>
        <strain evidence="1 2">ATCC 27749</strain>
    </source>
</reference>
<name>A0A1T4WKG3_9FIRM</name>